<dbReference type="PANTHER" id="PTHR34040:SF8">
    <property type="entry name" value="FLAGELLAR BIOSYNTHETIC PROTEIN FLIQ"/>
    <property type="match status" value="1"/>
</dbReference>
<dbReference type="GO" id="GO:0005886">
    <property type="term" value="C:plasma membrane"/>
    <property type="evidence" value="ECO:0007669"/>
    <property type="project" value="UniProtKB-SubCell"/>
</dbReference>
<evidence type="ECO:0000256" key="2">
    <source>
        <dbReference type="ARBA" id="ARBA00006156"/>
    </source>
</evidence>
<evidence type="ECO:0000256" key="5">
    <source>
        <dbReference type="ARBA" id="ARBA00022989"/>
    </source>
</evidence>
<feature type="transmembrane region" description="Helical" evidence="7">
    <location>
        <begin position="52"/>
        <end position="71"/>
    </location>
</feature>
<evidence type="ECO:0000313" key="9">
    <source>
        <dbReference type="Proteomes" id="UP000295530"/>
    </source>
</evidence>
<dbReference type="Pfam" id="PF01313">
    <property type="entry name" value="Bac_export_3"/>
    <property type="match status" value="1"/>
</dbReference>
<proteinExistence type="inferred from homology"/>
<evidence type="ECO:0000256" key="7">
    <source>
        <dbReference type="SAM" id="Phobius"/>
    </source>
</evidence>
<keyword evidence="3" id="KW-1003">Cell membrane</keyword>
<evidence type="ECO:0000256" key="3">
    <source>
        <dbReference type="ARBA" id="ARBA00022475"/>
    </source>
</evidence>
<gene>
    <name evidence="8" type="ORF">EC847_11523</name>
</gene>
<keyword evidence="4 7" id="KW-0812">Transmembrane</keyword>
<name>A0A4R6E6P9_SCAGO</name>
<evidence type="ECO:0000256" key="4">
    <source>
        <dbReference type="ARBA" id="ARBA00022692"/>
    </source>
</evidence>
<comment type="similarity">
    <text evidence="2">Belongs to the FliQ/MopD/SpaQ family.</text>
</comment>
<evidence type="ECO:0000313" key="8">
    <source>
        <dbReference type="EMBL" id="TDN53595.1"/>
    </source>
</evidence>
<dbReference type="AlphaFoldDB" id="A0A4R6E6P9"/>
<keyword evidence="6 7" id="KW-0472">Membrane</keyword>
<dbReference type="PIRSF" id="PIRSF004669">
    <property type="entry name" value="FliQ"/>
    <property type="match status" value="1"/>
</dbReference>
<dbReference type="InterPro" id="IPR002191">
    <property type="entry name" value="Bac_export_3"/>
</dbReference>
<evidence type="ECO:0000256" key="1">
    <source>
        <dbReference type="ARBA" id="ARBA00004651"/>
    </source>
</evidence>
<keyword evidence="9" id="KW-1185">Reference proteome</keyword>
<protein>
    <submittedName>
        <fullName evidence="8">Flagellar biosynthetic protein FliQ</fullName>
    </submittedName>
</protein>
<evidence type="ECO:0000256" key="6">
    <source>
        <dbReference type="ARBA" id="ARBA00023136"/>
    </source>
</evidence>
<reference evidence="8 9" key="1">
    <citation type="submission" date="2019-03" db="EMBL/GenBank/DDBJ databases">
        <title>Genomic analyses of the natural microbiome of Caenorhabditis elegans.</title>
        <authorList>
            <person name="Samuel B."/>
        </authorList>
    </citation>
    <scope>NUCLEOTIDE SEQUENCE [LARGE SCALE GENOMIC DNA]</scope>
    <source>
        <strain evidence="8 9">BIGb0156</strain>
    </source>
</reference>
<keyword evidence="8" id="KW-0966">Cell projection</keyword>
<accession>A0A4R6E6P9</accession>
<dbReference type="EMBL" id="SNVX01000015">
    <property type="protein sequence ID" value="TDN53595.1"/>
    <property type="molecule type" value="Genomic_DNA"/>
</dbReference>
<dbReference type="OrthoDB" id="9806440at2"/>
<dbReference type="GO" id="GO:0009306">
    <property type="term" value="P:protein secretion"/>
    <property type="evidence" value="ECO:0007669"/>
    <property type="project" value="InterPro"/>
</dbReference>
<sequence length="90" mass="9589">MLTVDVAADIVGSGIKVVIMLVCVLVVPSLLVGLCVSIFQAVTQINEQTLSFLPRLIVTLAVLGISGKWMITTLDDLCVHLFTQAAVLVH</sequence>
<dbReference type="PRINTS" id="PR00952">
    <property type="entry name" value="TYPE3IMQPROT"/>
</dbReference>
<dbReference type="Proteomes" id="UP000295530">
    <property type="component" value="Unassembled WGS sequence"/>
</dbReference>
<dbReference type="RefSeq" id="WP_110511202.1">
    <property type="nucleotide sequence ID" value="NZ_CACSIW010000001.1"/>
</dbReference>
<comment type="caution">
    <text evidence="8">The sequence shown here is derived from an EMBL/GenBank/DDBJ whole genome shotgun (WGS) entry which is preliminary data.</text>
</comment>
<keyword evidence="8" id="KW-0969">Cilium</keyword>
<feature type="transmembrane region" description="Helical" evidence="7">
    <location>
        <begin position="17"/>
        <end position="40"/>
    </location>
</feature>
<keyword evidence="5 7" id="KW-1133">Transmembrane helix</keyword>
<organism evidence="8 9">
    <name type="scientific">Scandinavium goeteborgense</name>
    <dbReference type="NCBI Taxonomy" id="1851514"/>
    <lineage>
        <taxon>Bacteria</taxon>
        <taxon>Pseudomonadati</taxon>
        <taxon>Pseudomonadota</taxon>
        <taxon>Gammaproteobacteria</taxon>
        <taxon>Enterobacterales</taxon>
        <taxon>Enterobacteriaceae</taxon>
        <taxon>Scandinavium</taxon>
    </lineage>
</organism>
<comment type="subcellular location">
    <subcellularLocation>
        <location evidence="1">Cell membrane</location>
        <topology evidence="1">Multi-pass membrane protein</topology>
    </subcellularLocation>
</comment>
<keyword evidence="8" id="KW-0282">Flagellum</keyword>
<dbReference type="PANTHER" id="PTHR34040">
    <property type="entry name" value="FLAGELLAR BIOSYNTHETIC PROTEIN FLIQ"/>
    <property type="match status" value="1"/>
</dbReference>